<dbReference type="InterPro" id="IPR011032">
    <property type="entry name" value="GroES-like_sf"/>
</dbReference>
<feature type="domain" description="Alcohol dehydrogenase-like N-terminal" evidence="5">
    <location>
        <begin position="2"/>
        <end position="63"/>
    </location>
</feature>
<evidence type="ECO:0000256" key="1">
    <source>
        <dbReference type="ARBA" id="ARBA00001947"/>
    </source>
</evidence>
<dbReference type="Gene3D" id="3.90.180.10">
    <property type="entry name" value="Medium-chain alcohol dehydrogenases, catalytic domain"/>
    <property type="match status" value="2"/>
</dbReference>
<dbReference type="Gene3D" id="3.40.50.720">
    <property type="entry name" value="NAD(P)-binding Rossmann-like Domain"/>
    <property type="match status" value="1"/>
</dbReference>
<evidence type="ECO:0000313" key="7">
    <source>
        <dbReference type="EMBL" id="MCD2114656.1"/>
    </source>
</evidence>
<dbReference type="GO" id="GO:0016491">
    <property type="term" value="F:oxidoreductase activity"/>
    <property type="evidence" value="ECO:0007669"/>
    <property type="project" value="UniProtKB-KW"/>
</dbReference>
<feature type="domain" description="Glucose dehydrogenase C-terminal" evidence="6">
    <location>
        <begin position="114"/>
        <end position="278"/>
    </location>
</feature>
<accession>A0AAW4XP63</accession>
<evidence type="ECO:0000256" key="4">
    <source>
        <dbReference type="ARBA" id="ARBA00023002"/>
    </source>
</evidence>
<evidence type="ECO:0000313" key="8">
    <source>
        <dbReference type="Proteomes" id="UP001198630"/>
    </source>
</evidence>
<dbReference type="SUPFAM" id="SSF50129">
    <property type="entry name" value="GroES-like"/>
    <property type="match status" value="1"/>
</dbReference>
<dbReference type="PANTHER" id="PTHR43401">
    <property type="entry name" value="L-THREONINE 3-DEHYDROGENASE"/>
    <property type="match status" value="1"/>
</dbReference>
<dbReference type="RefSeq" id="WP_230792628.1">
    <property type="nucleotide sequence ID" value="NZ_JAJNCO010000025.1"/>
</dbReference>
<dbReference type="Proteomes" id="UP001198630">
    <property type="component" value="Unassembled WGS sequence"/>
</dbReference>
<dbReference type="EMBL" id="JAJNCO010000025">
    <property type="protein sequence ID" value="MCD2114656.1"/>
    <property type="molecule type" value="Genomic_DNA"/>
</dbReference>
<name>A0AAW4XP63_RHORH</name>
<evidence type="ECO:0000259" key="6">
    <source>
        <dbReference type="Pfam" id="PF16912"/>
    </source>
</evidence>
<dbReference type="PANTHER" id="PTHR43401:SF2">
    <property type="entry name" value="L-THREONINE 3-DEHYDROGENASE"/>
    <property type="match status" value="1"/>
</dbReference>
<keyword evidence="2" id="KW-0479">Metal-binding</keyword>
<dbReference type="InterPro" id="IPR036291">
    <property type="entry name" value="NAD(P)-bd_dom_sf"/>
</dbReference>
<keyword evidence="4" id="KW-0560">Oxidoreductase</keyword>
<organism evidence="7 8">
    <name type="scientific">Rhodococcus rhodochrous</name>
    <dbReference type="NCBI Taxonomy" id="1829"/>
    <lineage>
        <taxon>Bacteria</taxon>
        <taxon>Bacillati</taxon>
        <taxon>Actinomycetota</taxon>
        <taxon>Actinomycetes</taxon>
        <taxon>Mycobacteriales</taxon>
        <taxon>Nocardiaceae</taxon>
        <taxon>Rhodococcus</taxon>
    </lineage>
</organism>
<proteinExistence type="predicted"/>
<dbReference type="Pfam" id="PF08240">
    <property type="entry name" value="ADH_N"/>
    <property type="match status" value="1"/>
</dbReference>
<gene>
    <name evidence="7" type="ORF">LQ384_26490</name>
</gene>
<keyword evidence="3" id="KW-0862">Zinc</keyword>
<evidence type="ECO:0000256" key="3">
    <source>
        <dbReference type="ARBA" id="ARBA00022833"/>
    </source>
</evidence>
<protein>
    <submittedName>
        <fullName evidence="7">Zinc-binding dehydrogenase</fullName>
    </submittedName>
</protein>
<dbReference type="InterPro" id="IPR013154">
    <property type="entry name" value="ADH-like_N"/>
</dbReference>
<evidence type="ECO:0000256" key="2">
    <source>
        <dbReference type="ARBA" id="ARBA00022723"/>
    </source>
</evidence>
<comment type="caution">
    <text evidence="7">The sequence shown here is derived from an EMBL/GenBank/DDBJ whole genome shotgun (WGS) entry which is preliminary data.</text>
</comment>
<comment type="cofactor">
    <cofactor evidence="1">
        <name>Zn(2+)</name>
        <dbReference type="ChEBI" id="CHEBI:29105"/>
    </cofactor>
</comment>
<reference evidence="7" key="1">
    <citation type="submission" date="2021-11" db="EMBL/GenBank/DDBJ databases">
        <title>Development of a sustainable strategy for remediation of hydrocarbon-contaminated territories based on the waste exchange concept.</title>
        <authorList>
            <person name="Elkin A."/>
        </authorList>
    </citation>
    <scope>NUCLEOTIDE SEQUENCE</scope>
    <source>
        <strain evidence="7">IEGM 757</strain>
    </source>
</reference>
<dbReference type="Pfam" id="PF16912">
    <property type="entry name" value="Glu_dehyd_C"/>
    <property type="match status" value="1"/>
</dbReference>
<dbReference type="SUPFAM" id="SSF51735">
    <property type="entry name" value="NAD(P)-binding Rossmann-fold domains"/>
    <property type="match status" value="1"/>
</dbReference>
<dbReference type="InterPro" id="IPR031640">
    <property type="entry name" value="Glu_dehyd_C"/>
</dbReference>
<evidence type="ECO:0000259" key="5">
    <source>
        <dbReference type="Pfam" id="PF08240"/>
    </source>
</evidence>
<sequence length="299" mass="31731">MTVRVFAGGICGSDGPFVRGAPARFGGDAHREGIAPAGSPMHEIAGRIVDPGTSDFQPGDRVVGWATGFDGMAEIVVTNADSLAIYSDRWSPAEAVLLQPLACVLYAVDRLGDIAGRRCTVLGLGPIGLLFAHVLNEAGAQVDGVDLVDRSEIASAVGLRSVTRSHSAAWAASIEDCSRPDIVLEAVGHQTATLNHAIDAVAPQGIVFYFGVPDEDHYAINMEHMVRKDLTLLAGGTRDRRRTLEVAGGYLQRHPDLIPTIVTHAFPVSRVTEAFAAATTPSTGRHKVVITMTEWHAEP</sequence>
<dbReference type="AlphaFoldDB" id="A0AAW4XP63"/>
<dbReference type="InterPro" id="IPR050129">
    <property type="entry name" value="Zn_alcohol_dh"/>
</dbReference>
<dbReference type="GO" id="GO:0046872">
    <property type="term" value="F:metal ion binding"/>
    <property type="evidence" value="ECO:0007669"/>
    <property type="project" value="UniProtKB-KW"/>
</dbReference>